<dbReference type="GO" id="GO:0003700">
    <property type="term" value="F:DNA-binding transcription factor activity"/>
    <property type="evidence" value="ECO:0007669"/>
    <property type="project" value="InterPro"/>
</dbReference>
<evidence type="ECO:0000256" key="3">
    <source>
        <dbReference type="ARBA" id="ARBA00023163"/>
    </source>
</evidence>
<dbReference type="RefSeq" id="WP_130344144.1">
    <property type="nucleotide sequence ID" value="NZ_SGWQ01000003.1"/>
</dbReference>
<dbReference type="SUPFAM" id="SSF46785">
    <property type="entry name" value="Winged helix' DNA-binding domain"/>
    <property type="match status" value="1"/>
</dbReference>
<dbReference type="InterPro" id="IPR051011">
    <property type="entry name" value="Metal_resp_trans_reg"/>
</dbReference>
<dbReference type="Pfam" id="PF01022">
    <property type="entry name" value="HTH_5"/>
    <property type="match status" value="1"/>
</dbReference>
<accession>A0A4Q7KWW6</accession>
<feature type="domain" description="HTH arsR-type" evidence="4">
    <location>
        <begin position="253"/>
        <end position="327"/>
    </location>
</feature>
<dbReference type="InterPro" id="IPR036388">
    <property type="entry name" value="WH-like_DNA-bd_sf"/>
</dbReference>
<dbReference type="PANTHER" id="PTHR43132:SF6">
    <property type="entry name" value="HTH-TYPE TRANSCRIPTIONAL REPRESSOR CZRA"/>
    <property type="match status" value="1"/>
</dbReference>
<comment type="caution">
    <text evidence="5">The sequence shown here is derived from an EMBL/GenBank/DDBJ whole genome shotgun (WGS) entry which is preliminary data.</text>
</comment>
<sequence>MLRFRASAEDLIASRFAISPLFELDNLLRRLSRRGGRPLPPDWAERLRPVYQRLRRDTELDALLALYSPGHGADFVAPPPRSLAQTVQDDLDTVRTTPLRLARKEIAGCLARRPASDPRVLSILRSRMVVARIADVLAVAWHELLAADWIRLRAILERDVVHRAALLSREGWASAIDGLDRRTRWRDGAIEIGLRGEHGTVDLAGDGLLLIPSVFVWPAVAALIEPPWPKTVCYPARGVAALWEPDAAADPGALGDLVGRSRARLLVALDSPASTTQLARGLAMAPGAVGDHLSVLRRAGLCDRARAGRSVLYRRTPLGDAVAAGAKGE</sequence>
<keyword evidence="2" id="KW-0238">DNA-binding</keyword>
<gene>
    <name evidence="5" type="ORF">EV193_103515</name>
</gene>
<name>A0A4Q7KWW6_9PSEU</name>
<dbReference type="CDD" id="cd00090">
    <property type="entry name" value="HTH_ARSR"/>
    <property type="match status" value="1"/>
</dbReference>
<dbReference type="EMBL" id="SGWQ01000003">
    <property type="protein sequence ID" value="RZS41195.1"/>
    <property type="molecule type" value="Genomic_DNA"/>
</dbReference>
<keyword evidence="1" id="KW-0805">Transcription regulation</keyword>
<dbReference type="Gene3D" id="1.10.10.10">
    <property type="entry name" value="Winged helix-like DNA-binding domain superfamily/Winged helix DNA-binding domain"/>
    <property type="match status" value="1"/>
</dbReference>
<dbReference type="OrthoDB" id="3460651at2"/>
<proteinExistence type="predicted"/>
<keyword evidence="6" id="KW-1185">Reference proteome</keyword>
<organism evidence="5 6">
    <name type="scientific">Herbihabitans rhizosphaerae</name>
    <dbReference type="NCBI Taxonomy" id="1872711"/>
    <lineage>
        <taxon>Bacteria</taxon>
        <taxon>Bacillati</taxon>
        <taxon>Actinomycetota</taxon>
        <taxon>Actinomycetes</taxon>
        <taxon>Pseudonocardiales</taxon>
        <taxon>Pseudonocardiaceae</taxon>
        <taxon>Herbihabitans</taxon>
    </lineage>
</organism>
<dbReference type="InterPro" id="IPR011991">
    <property type="entry name" value="ArsR-like_HTH"/>
</dbReference>
<evidence type="ECO:0000259" key="4">
    <source>
        <dbReference type="SMART" id="SM00418"/>
    </source>
</evidence>
<reference evidence="5 6" key="1">
    <citation type="submission" date="2019-02" db="EMBL/GenBank/DDBJ databases">
        <title>Genomic Encyclopedia of Type Strains, Phase IV (KMG-IV): sequencing the most valuable type-strain genomes for metagenomic binning, comparative biology and taxonomic classification.</title>
        <authorList>
            <person name="Goeker M."/>
        </authorList>
    </citation>
    <scope>NUCLEOTIDE SEQUENCE [LARGE SCALE GENOMIC DNA]</scope>
    <source>
        <strain evidence="5 6">DSM 101727</strain>
    </source>
</reference>
<dbReference type="Pfam" id="PF19361">
    <property type="entry name" value="DUF5937"/>
    <property type="match status" value="1"/>
</dbReference>
<dbReference type="SMART" id="SM00418">
    <property type="entry name" value="HTH_ARSR"/>
    <property type="match status" value="1"/>
</dbReference>
<dbReference type="InterPro" id="IPR001845">
    <property type="entry name" value="HTH_ArsR_DNA-bd_dom"/>
</dbReference>
<dbReference type="AlphaFoldDB" id="A0A4Q7KWW6"/>
<evidence type="ECO:0000313" key="6">
    <source>
        <dbReference type="Proteomes" id="UP000294257"/>
    </source>
</evidence>
<dbReference type="InterPro" id="IPR036390">
    <property type="entry name" value="WH_DNA-bd_sf"/>
</dbReference>
<dbReference type="PANTHER" id="PTHR43132">
    <property type="entry name" value="ARSENICAL RESISTANCE OPERON REPRESSOR ARSR-RELATED"/>
    <property type="match status" value="1"/>
</dbReference>
<evidence type="ECO:0000313" key="5">
    <source>
        <dbReference type="EMBL" id="RZS41195.1"/>
    </source>
</evidence>
<dbReference type="Proteomes" id="UP000294257">
    <property type="component" value="Unassembled WGS sequence"/>
</dbReference>
<evidence type="ECO:0000256" key="1">
    <source>
        <dbReference type="ARBA" id="ARBA00023015"/>
    </source>
</evidence>
<dbReference type="GO" id="GO:0003677">
    <property type="term" value="F:DNA binding"/>
    <property type="evidence" value="ECO:0007669"/>
    <property type="project" value="UniProtKB-KW"/>
</dbReference>
<protein>
    <submittedName>
        <fullName evidence="5">Regulatory ArsR family protein</fullName>
    </submittedName>
</protein>
<dbReference type="InterPro" id="IPR045981">
    <property type="entry name" value="DUF5937"/>
</dbReference>
<evidence type="ECO:0000256" key="2">
    <source>
        <dbReference type="ARBA" id="ARBA00023125"/>
    </source>
</evidence>
<keyword evidence="3" id="KW-0804">Transcription</keyword>